<dbReference type="RefSeq" id="WP_185003924.1">
    <property type="nucleotide sequence ID" value="NZ_BAAAUI010000027.1"/>
</dbReference>
<evidence type="ECO:0000313" key="2">
    <source>
        <dbReference type="Proteomes" id="UP000533598"/>
    </source>
</evidence>
<dbReference type="InterPro" id="IPR033904">
    <property type="entry name" value="Trans_IPPS_HH"/>
</dbReference>
<dbReference type="GO" id="GO:0051996">
    <property type="term" value="F:squalene synthase [NAD(P)H] activity"/>
    <property type="evidence" value="ECO:0007669"/>
    <property type="project" value="InterPro"/>
</dbReference>
<dbReference type="SFLD" id="SFLDG01212">
    <property type="entry name" value="Phytoene_synthase_like"/>
    <property type="match status" value="1"/>
</dbReference>
<gene>
    <name evidence="1" type="ORF">HNR67_004167</name>
</gene>
<dbReference type="Proteomes" id="UP000533598">
    <property type="component" value="Unassembled WGS sequence"/>
</dbReference>
<comment type="caution">
    <text evidence="1">The sequence shown here is derived from an EMBL/GenBank/DDBJ whole genome shotgun (WGS) entry which is preliminary data.</text>
</comment>
<sequence>MYLDSRALDAAGVENKVLRESYEFCRRLLITMDGRSFWAANLLLPPRKRPHMCAIYGLARYADQIVDSGDPRHRAEEFETWSSRLLADLRSGVGGDPIGRALGHTMRTWGIALADIEALLAGMRMDLTITEYATYADLDRYLETLNGSIARLILPIMEPVDPRAEQHTVATSKAAQLTNFIRDIGKDHRRLGRCYLPLEDLERFGVPRSDLGERSTSPALRELVRFQIARAREMWALGSAGVEYLPASSRPASRLATALYSGILDEIERRDHEVLDTRARVSTRRKAALVLREYLPAPRPMAA</sequence>
<dbReference type="InterPro" id="IPR002060">
    <property type="entry name" value="Squ/phyt_synthse"/>
</dbReference>
<dbReference type="CDD" id="cd00683">
    <property type="entry name" value="Trans_IPPS_HH"/>
    <property type="match status" value="1"/>
</dbReference>
<keyword evidence="1" id="KW-0808">Transferase</keyword>
<dbReference type="SFLD" id="SFLDG01018">
    <property type="entry name" value="Squalene/Phytoene_Synthase_Lik"/>
    <property type="match status" value="1"/>
</dbReference>
<dbReference type="AlphaFoldDB" id="A0A7W7CEH5"/>
<dbReference type="InterPro" id="IPR008949">
    <property type="entry name" value="Isoprenoid_synthase_dom_sf"/>
</dbReference>
<name>A0A7W7CEH5_9PSEU</name>
<keyword evidence="2" id="KW-1185">Reference proteome</keyword>
<dbReference type="EMBL" id="JACHMH010000001">
    <property type="protein sequence ID" value="MBB4678049.1"/>
    <property type="molecule type" value="Genomic_DNA"/>
</dbReference>
<dbReference type="InterPro" id="IPR044843">
    <property type="entry name" value="Trans_IPPS_bact-type"/>
</dbReference>
<dbReference type="GO" id="GO:0004311">
    <property type="term" value="F:geranylgeranyl diphosphate synthase activity"/>
    <property type="evidence" value="ECO:0007669"/>
    <property type="project" value="InterPro"/>
</dbReference>
<dbReference type="SFLD" id="SFLDS00005">
    <property type="entry name" value="Isoprenoid_Synthase_Type_I"/>
    <property type="match status" value="1"/>
</dbReference>
<organism evidence="1 2">
    <name type="scientific">Crossiella cryophila</name>
    <dbReference type="NCBI Taxonomy" id="43355"/>
    <lineage>
        <taxon>Bacteria</taxon>
        <taxon>Bacillati</taxon>
        <taxon>Actinomycetota</taxon>
        <taxon>Actinomycetes</taxon>
        <taxon>Pseudonocardiales</taxon>
        <taxon>Pseudonocardiaceae</taxon>
        <taxon>Crossiella</taxon>
    </lineage>
</organism>
<accession>A0A7W7CEH5</accession>
<dbReference type="SUPFAM" id="SSF48576">
    <property type="entry name" value="Terpenoid synthases"/>
    <property type="match status" value="1"/>
</dbReference>
<proteinExistence type="predicted"/>
<protein>
    <submittedName>
        <fullName evidence="1">Phytoene synthase</fullName>
        <ecNumber evidence="1">2.5.1.32</ecNumber>
    </submittedName>
</protein>
<reference evidence="1 2" key="1">
    <citation type="submission" date="2020-08" db="EMBL/GenBank/DDBJ databases">
        <title>Sequencing the genomes of 1000 actinobacteria strains.</title>
        <authorList>
            <person name="Klenk H.-P."/>
        </authorList>
    </citation>
    <scope>NUCLEOTIDE SEQUENCE [LARGE SCALE GENOMIC DNA]</scope>
    <source>
        <strain evidence="1 2">DSM 44230</strain>
    </source>
</reference>
<dbReference type="GO" id="GO:0016114">
    <property type="term" value="P:terpenoid biosynthetic process"/>
    <property type="evidence" value="ECO:0007669"/>
    <property type="project" value="UniProtKB-ARBA"/>
</dbReference>
<dbReference type="PANTHER" id="PTHR31480">
    <property type="entry name" value="BIFUNCTIONAL LYCOPENE CYCLASE/PHYTOENE SYNTHASE"/>
    <property type="match status" value="1"/>
</dbReference>
<evidence type="ECO:0000313" key="1">
    <source>
        <dbReference type="EMBL" id="MBB4678049.1"/>
    </source>
</evidence>
<dbReference type="Pfam" id="PF00494">
    <property type="entry name" value="SQS_PSY"/>
    <property type="match status" value="1"/>
</dbReference>
<dbReference type="EC" id="2.5.1.32" evidence="1"/>
<dbReference type="Gene3D" id="1.10.600.10">
    <property type="entry name" value="Farnesyl Diphosphate Synthase"/>
    <property type="match status" value="1"/>
</dbReference>